<comment type="caution">
    <text evidence="1">The sequence shown here is derived from an EMBL/GenBank/DDBJ whole genome shotgun (WGS) entry which is preliminary data.</text>
</comment>
<sequence length="63" mass="7040">MLKIKPYNIWVGSPFREEMEVVAKIGVVDNILMAVRDATKIENSSPVCYAESKVKRKGVSEKG</sequence>
<keyword evidence="2" id="KW-1185">Reference proteome</keyword>
<gene>
    <name evidence="1" type="ORF">KI659_07810</name>
</gene>
<reference evidence="1 2" key="1">
    <citation type="submission" date="2021-05" db="EMBL/GenBank/DDBJ databases">
        <authorList>
            <person name="Zhang Z.D."/>
            <person name="Osman G."/>
        </authorList>
    </citation>
    <scope>NUCLEOTIDE SEQUENCE [LARGE SCALE GENOMIC DNA]</scope>
    <source>
        <strain evidence="1 2">KCTC 32217</strain>
    </source>
</reference>
<evidence type="ECO:0000313" key="2">
    <source>
        <dbReference type="Proteomes" id="UP001319104"/>
    </source>
</evidence>
<name>A0AAP2CFZ4_9BACT</name>
<organism evidence="1 2">
    <name type="scientific">Litoribacter ruber</name>
    <dbReference type="NCBI Taxonomy" id="702568"/>
    <lineage>
        <taxon>Bacteria</taxon>
        <taxon>Pseudomonadati</taxon>
        <taxon>Bacteroidota</taxon>
        <taxon>Cytophagia</taxon>
        <taxon>Cytophagales</taxon>
        <taxon>Cyclobacteriaceae</taxon>
        <taxon>Litoribacter</taxon>
    </lineage>
</organism>
<accession>A0AAP2CFZ4</accession>
<dbReference type="Proteomes" id="UP001319104">
    <property type="component" value="Unassembled WGS sequence"/>
</dbReference>
<dbReference type="AlphaFoldDB" id="A0AAP2CFZ4"/>
<dbReference type="RefSeq" id="WP_213944791.1">
    <property type="nucleotide sequence ID" value="NZ_JAHCMY010000003.1"/>
</dbReference>
<protein>
    <submittedName>
        <fullName evidence="1">Uncharacterized protein</fullName>
    </submittedName>
</protein>
<proteinExistence type="predicted"/>
<dbReference type="EMBL" id="JAHCMY010000003">
    <property type="protein sequence ID" value="MBS9523918.1"/>
    <property type="molecule type" value="Genomic_DNA"/>
</dbReference>
<evidence type="ECO:0000313" key="1">
    <source>
        <dbReference type="EMBL" id="MBS9523918.1"/>
    </source>
</evidence>